<evidence type="ECO:0000313" key="3">
    <source>
        <dbReference type="Proteomes" id="UP000261520"/>
    </source>
</evidence>
<protein>
    <recommendedName>
        <fullName evidence="4">ETAA1 activator of ATR kinase</fullName>
    </recommendedName>
</protein>
<reference evidence="2" key="1">
    <citation type="submission" date="2025-08" db="UniProtKB">
        <authorList>
            <consortium name="Ensembl"/>
        </authorList>
    </citation>
    <scope>IDENTIFICATION</scope>
</reference>
<dbReference type="GO" id="GO:0031297">
    <property type="term" value="P:replication fork processing"/>
    <property type="evidence" value="ECO:0007669"/>
    <property type="project" value="TreeGrafter"/>
</dbReference>
<dbReference type="Ensembl" id="ENSPMGT00000011997.1">
    <property type="protein sequence ID" value="ENSPMGP00000011247.1"/>
    <property type="gene ID" value="ENSPMGG00000009325.1"/>
</dbReference>
<dbReference type="InterPro" id="IPR029406">
    <property type="entry name" value="ETAA1"/>
</dbReference>
<dbReference type="AlphaFoldDB" id="A0A3B4A2I7"/>
<evidence type="ECO:0000313" key="2">
    <source>
        <dbReference type="Ensembl" id="ENSPMGP00000011247.1"/>
    </source>
</evidence>
<feature type="region of interest" description="Disordered" evidence="1">
    <location>
        <begin position="37"/>
        <end position="96"/>
    </location>
</feature>
<dbReference type="GO" id="GO:0006974">
    <property type="term" value="P:DNA damage response"/>
    <property type="evidence" value="ECO:0007669"/>
    <property type="project" value="TreeGrafter"/>
</dbReference>
<dbReference type="Pfam" id="PF15350">
    <property type="entry name" value="ETAA1"/>
    <property type="match status" value="1"/>
</dbReference>
<dbReference type="STRING" id="409849.ENSPMGP00000011247"/>
<name>A0A3B4A2I7_9GOBI</name>
<dbReference type="GO" id="GO:0043539">
    <property type="term" value="F:protein serine/threonine kinase activator activity"/>
    <property type="evidence" value="ECO:0007669"/>
    <property type="project" value="TreeGrafter"/>
</dbReference>
<feature type="region of interest" description="Disordered" evidence="1">
    <location>
        <begin position="405"/>
        <end position="430"/>
    </location>
</feature>
<feature type="compositionally biased region" description="Polar residues" evidence="1">
    <location>
        <begin position="405"/>
        <end position="414"/>
    </location>
</feature>
<accession>A0A3B4A2I7</accession>
<dbReference type="GO" id="GO:0043596">
    <property type="term" value="C:nuclear replication fork"/>
    <property type="evidence" value="ECO:0007669"/>
    <property type="project" value="TreeGrafter"/>
</dbReference>
<organism evidence="2 3">
    <name type="scientific">Periophthalmus magnuspinnatus</name>
    <dbReference type="NCBI Taxonomy" id="409849"/>
    <lineage>
        <taxon>Eukaryota</taxon>
        <taxon>Metazoa</taxon>
        <taxon>Chordata</taxon>
        <taxon>Craniata</taxon>
        <taxon>Vertebrata</taxon>
        <taxon>Euteleostomi</taxon>
        <taxon>Actinopterygii</taxon>
        <taxon>Neopterygii</taxon>
        <taxon>Teleostei</taxon>
        <taxon>Neoteleostei</taxon>
        <taxon>Acanthomorphata</taxon>
        <taxon>Gobiaria</taxon>
        <taxon>Gobiiformes</taxon>
        <taxon>Gobioidei</taxon>
        <taxon>Gobiidae</taxon>
        <taxon>Oxudercinae</taxon>
        <taxon>Periophthalmus</taxon>
    </lineage>
</organism>
<feature type="compositionally biased region" description="Basic and acidic residues" evidence="1">
    <location>
        <begin position="40"/>
        <end position="63"/>
    </location>
</feature>
<dbReference type="Proteomes" id="UP000261520">
    <property type="component" value="Unplaced"/>
</dbReference>
<keyword evidence="3" id="KW-1185">Reference proteome</keyword>
<evidence type="ECO:0000256" key="1">
    <source>
        <dbReference type="SAM" id="MobiDB-lite"/>
    </source>
</evidence>
<dbReference type="PANTHER" id="PTHR16434:SF3">
    <property type="entry name" value="EWING'S TUMOR-ASSOCIATED ANTIGEN 1"/>
    <property type="match status" value="1"/>
</dbReference>
<evidence type="ECO:0008006" key="4">
    <source>
        <dbReference type="Google" id="ProtNLM"/>
    </source>
</evidence>
<dbReference type="PANTHER" id="PTHR16434">
    <property type="entry name" value="EWING'S TUMOR-ASSOCIATED ANTIGEN 1 ETAA1"/>
    <property type="match status" value="1"/>
</dbReference>
<sequence>MSEKKARAAAGQGQLCASSAAAPADFSELWKNVSKLTRGKTPENRKAHASTEHASPRFTGDPKRRGRFPGVSNADSPGDLEPSQDIFWDSTSPTQNNAGFRRTKVEISDLVNRIAPKVCYNEPQKSTLLQWIGDSAVPCTPDIPKQRTKKSVEHLMELARQFDENMQQDKETSEKMNIINNNINKPANPADNKEKVQLAVPCDSGEAELRALFDSSTQKVSGALSQASTSSAGSQKVRLPPVMSLSKKVPETNTCDDFDEAWENQLLSDPLLVALTQNPEQHIATTQTNLQSKSKHISEGESSSANANHVPKVSKEYTKPSYSALQALCPKPKTTNRSTFKLGPDPVVHPLIEPPESTFTALKSSHHTEQKSTAADDFSDSLWDDGDDALLYEVCDSVERISNSQTYKVNQSEQRGQDESDVPKNRLHKPTAPLPIIATNTSANKQPGAFVLFLTKSSPNNSSVVRFIFFFSVVCVTSEMRGKCSAAEIEKKKQEALARRRQRMQNSQKT</sequence>
<feature type="region of interest" description="Disordered" evidence="1">
    <location>
        <begin position="1"/>
        <end position="22"/>
    </location>
</feature>
<feature type="compositionally biased region" description="Basic and acidic residues" evidence="1">
    <location>
        <begin position="415"/>
        <end position="424"/>
    </location>
</feature>
<dbReference type="GO" id="GO:2000001">
    <property type="term" value="P:regulation of DNA damage checkpoint"/>
    <property type="evidence" value="ECO:0007669"/>
    <property type="project" value="TreeGrafter"/>
</dbReference>
<reference evidence="2" key="2">
    <citation type="submission" date="2025-09" db="UniProtKB">
        <authorList>
            <consortium name="Ensembl"/>
        </authorList>
    </citation>
    <scope>IDENTIFICATION</scope>
</reference>
<proteinExistence type="predicted"/>